<keyword evidence="2" id="KW-0812">Transmembrane</keyword>
<comment type="caution">
    <text evidence="3">The sequence shown here is derived from an EMBL/GenBank/DDBJ whole genome shotgun (WGS) entry which is preliminary data.</text>
</comment>
<reference evidence="3 4" key="1">
    <citation type="submission" date="2017-10" db="EMBL/GenBank/DDBJ databases">
        <title>Sequencing the genomes of 1000 actinobacteria strains.</title>
        <authorList>
            <person name="Klenk H.-P."/>
        </authorList>
    </citation>
    <scope>NUCLEOTIDE SEQUENCE [LARGE SCALE GENOMIC DNA]</scope>
    <source>
        <strain evidence="3 4">DSM 15597</strain>
    </source>
</reference>
<feature type="compositionally biased region" description="Low complexity" evidence="1">
    <location>
        <begin position="136"/>
        <end position="145"/>
    </location>
</feature>
<evidence type="ECO:0000313" key="3">
    <source>
        <dbReference type="EMBL" id="PFG15739.1"/>
    </source>
</evidence>
<dbReference type="AlphaFoldDB" id="A0A2A9CQC4"/>
<evidence type="ECO:0000313" key="4">
    <source>
        <dbReference type="Proteomes" id="UP000226079"/>
    </source>
</evidence>
<accession>A0A2A9CQC4</accession>
<dbReference type="RefSeq" id="WP_098459345.1">
    <property type="nucleotide sequence ID" value="NZ_PDJC01000001.1"/>
</dbReference>
<gene>
    <name evidence="3" type="ORF">ATK74_0259</name>
</gene>
<keyword evidence="2" id="KW-1133">Transmembrane helix</keyword>
<organism evidence="3 4">
    <name type="scientific">Propionicimonas paludicola</name>
    <dbReference type="NCBI Taxonomy" id="185243"/>
    <lineage>
        <taxon>Bacteria</taxon>
        <taxon>Bacillati</taxon>
        <taxon>Actinomycetota</taxon>
        <taxon>Actinomycetes</taxon>
        <taxon>Propionibacteriales</taxon>
        <taxon>Nocardioidaceae</taxon>
        <taxon>Propionicimonas</taxon>
    </lineage>
</organism>
<dbReference type="Proteomes" id="UP000226079">
    <property type="component" value="Unassembled WGS sequence"/>
</dbReference>
<proteinExistence type="predicted"/>
<feature type="region of interest" description="Disordered" evidence="1">
    <location>
        <begin position="133"/>
        <end position="153"/>
    </location>
</feature>
<feature type="transmembrane region" description="Helical" evidence="2">
    <location>
        <begin position="77"/>
        <end position="100"/>
    </location>
</feature>
<keyword evidence="4" id="KW-1185">Reference proteome</keyword>
<dbReference type="EMBL" id="PDJC01000001">
    <property type="protein sequence ID" value="PFG15739.1"/>
    <property type="molecule type" value="Genomic_DNA"/>
</dbReference>
<feature type="transmembrane region" description="Helical" evidence="2">
    <location>
        <begin position="106"/>
        <end position="125"/>
    </location>
</feature>
<name>A0A2A9CQC4_9ACTN</name>
<evidence type="ECO:0000256" key="2">
    <source>
        <dbReference type="SAM" id="Phobius"/>
    </source>
</evidence>
<protein>
    <submittedName>
        <fullName evidence="3">Uncharacterized protein</fullName>
    </submittedName>
</protein>
<keyword evidence="2" id="KW-0472">Membrane</keyword>
<sequence length="153" mass="15997">MGFVLIAANAVLAGALALEYRAARSLLDRPETDWLDQYDSGRMAFVSIAIMLGVMVATVVALAALVVIIVRAAKPTILGWLALAAHAALLVMIWTGAAVPESATEFWYRLAVHGSCAATGIVAGLRLPSARRGRSADASSDAPSPIEAVRTQP</sequence>
<evidence type="ECO:0000256" key="1">
    <source>
        <dbReference type="SAM" id="MobiDB-lite"/>
    </source>
</evidence>
<feature type="transmembrane region" description="Helical" evidence="2">
    <location>
        <begin position="41"/>
        <end position="70"/>
    </location>
</feature>